<dbReference type="GO" id="GO:0005576">
    <property type="term" value="C:extracellular region"/>
    <property type="evidence" value="ECO:0007669"/>
    <property type="project" value="InterPro"/>
</dbReference>
<evidence type="ECO:0000259" key="5">
    <source>
        <dbReference type="PROSITE" id="PS50923"/>
    </source>
</evidence>
<keyword evidence="8" id="KW-1185">Reference proteome</keyword>
<dbReference type="SUPFAM" id="SSF57256">
    <property type="entry name" value="Elafin-like"/>
    <property type="match status" value="1"/>
</dbReference>
<dbReference type="Proteomes" id="UP000683360">
    <property type="component" value="Unassembled WGS sequence"/>
</dbReference>
<keyword evidence="2" id="KW-0768">Sushi</keyword>
<dbReference type="CDD" id="cd00033">
    <property type="entry name" value="CCP"/>
    <property type="match status" value="1"/>
</dbReference>
<dbReference type="SMART" id="SM00217">
    <property type="entry name" value="WAP"/>
    <property type="match status" value="1"/>
</dbReference>
<dbReference type="SUPFAM" id="SSF57535">
    <property type="entry name" value="Complement control module/SCR domain"/>
    <property type="match status" value="1"/>
</dbReference>
<dbReference type="InterPro" id="IPR000436">
    <property type="entry name" value="Sushi_SCR_CCP_dom"/>
</dbReference>
<dbReference type="EMBL" id="CAJPWZ010001640">
    <property type="protein sequence ID" value="CAG2219722.1"/>
    <property type="molecule type" value="Genomic_DNA"/>
</dbReference>
<dbReference type="Gene3D" id="4.10.75.10">
    <property type="entry name" value="Elafin-like"/>
    <property type="match status" value="1"/>
</dbReference>
<feature type="transmembrane region" description="Helical" evidence="4">
    <location>
        <begin position="136"/>
        <end position="160"/>
    </location>
</feature>
<comment type="caution">
    <text evidence="7">The sequence shown here is derived from an EMBL/GenBank/DDBJ whole genome shotgun (WGS) entry which is preliminary data.</text>
</comment>
<evidence type="ECO:0000256" key="2">
    <source>
        <dbReference type="PROSITE-ProRule" id="PRU00302"/>
    </source>
</evidence>
<keyword evidence="4" id="KW-1133">Transmembrane helix</keyword>
<dbReference type="OrthoDB" id="4473401at2759"/>
<evidence type="ECO:0000313" key="7">
    <source>
        <dbReference type="EMBL" id="CAG2219722.1"/>
    </source>
</evidence>
<reference evidence="7" key="1">
    <citation type="submission" date="2021-03" db="EMBL/GenBank/DDBJ databases">
        <authorList>
            <person name="Bekaert M."/>
        </authorList>
    </citation>
    <scope>NUCLEOTIDE SEQUENCE</scope>
</reference>
<evidence type="ECO:0000256" key="4">
    <source>
        <dbReference type="SAM" id="Phobius"/>
    </source>
</evidence>
<feature type="compositionally biased region" description="Low complexity" evidence="3">
    <location>
        <begin position="249"/>
        <end position="267"/>
    </location>
</feature>
<evidence type="ECO:0008006" key="9">
    <source>
        <dbReference type="Google" id="ProtNLM"/>
    </source>
</evidence>
<dbReference type="PROSITE" id="PS51390">
    <property type="entry name" value="WAP"/>
    <property type="match status" value="1"/>
</dbReference>
<evidence type="ECO:0000259" key="6">
    <source>
        <dbReference type="PROSITE" id="PS51390"/>
    </source>
</evidence>
<evidence type="ECO:0000256" key="3">
    <source>
        <dbReference type="SAM" id="MobiDB-lite"/>
    </source>
</evidence>
<dbReference type="SMART" id="SM00032">
    <property type="entry name" value="CCP"/>
    <property type="match status" value="1"/>
</dbReference>
<dbReference type="Pfam" id="PF00084">
    <property type="entry name" value="Sushi"/>
    <property type="match status" value="1"/>
</dbReference>
<keyword evidence="4" id="KW-0472">Membrane</keyword>
<dbReference type="InterPro" id="IPR035976">
    <property type="entry name" value="Sushi/SCR/CCP_sf"/>
</dbReference>
<keyword evidence="1" id="KW-1015">Disulfide bond</keyword>
<comment type="caution">
    <text evidence="2">Lacks conserved residue(s) required for the propagation of feature annotation.</text>
</comment>
<gene>
    <name evidence="7" type="ORF">MEDL_33242</name>
</gene>
<dbReference type="Pfam" id="PF00095">
    <property type="entry name" value="WAP"/>
    <property type="match status" value="1"/>
</dbReference>
<accession>A0A8S3SG85</accession>
<dbReference type="PROSITE" id="PS50923">
    <property type="entry name" value="SUSHI"/>
    <property type="match status" value="1"/>
</dbReference>
<feature type="domain" description="Sushi" evidence="5">
    <location>
        <begin position="1"/>
        <end position="57"/>
    </location>
</feature>
<feature type="domain" description="WAP" evidence="6">
    <location>
        <begin position="166"/>
        <end position="214"/>
    </location>
</feature>
<evidence type="ECO:0000313" key="8">
    <source>
        <dbReference type="Proteomes" id="UP000683360"/>
    </source>
</evidence>
<protein>
    <recommendedName>
        <fullName evidence="9">Sushi domain-containing protein</fullName>
    </recommendedName>
</protein>
<feature type="region of interest" description="Disordered" evidence="3">
    <location>
        <begin position="236"/>
        <end position="267"/>
    </location>
</feature>
<proteinExistence type="predicted"/>
<sequence length="395" mass="42215">MCSTPGTISHGFPLGSKSAYVKDDQLGFVCHDSYKQTGTPTITCNGTHWIGSPKCSLDFIDDVWFWLLIGLGLLLTIAIITALCLYCTKRHRYRRRNRVRALNSDDDEQFGCCGDVVIMVEVVMSVDALITMDAVLYIFKMIIFHTIFLLMTVAAVAPMAPKEYSPKKKSGTCPKETHAELAVCKEECKNDQECPGVELCCRLSACSTYCRSPVGHQSGTRTSLVLTDTGSHLGASGIGSSRGMNDNLAAHSSSSGTGATGRGHSSSAIIRGSSSGIISLDDHNCNHVCGQGKSCPSGHKCVLDGCRSYCVETSGGAGLSDTLIRGSSVSGIIRSSSSAMSSGIRDSSRLDSNCDYACGVENRVNLDINVFKKDAIVTVCKVLEVLMVSQNCQKP</sequence>
<dbReference type="GO" id="GO:0030414">
    <property type="term" value="F:peptidase inhibitor activity"/>
    <property type="evidence" value="ECO:0007669"/>
    <property type="project" value="InterPro"/>
</dbReference>
<evidence type="ECO:0000256" key="1">
    <source>
        <dbReference type="ARBA" id="ARBA00023157"/>
    </source>
</evidence>
<dbReference type="Gene3D" id="2.10.70.10">
    <property type="entry name" value="Complement Module, domain 1"/>
    <property type="match status" value="1"/>
</dbReference>
<organism evidence="7 8">
    <name type="scientific">Mytilus edulis</name>
    <name type="common">Blue mussel</name>
    <dbReference type="NCBI Taxonomy" id="6550"/>
    <lineage>
        <taxon>Eukaryota</taxon>
        <taxon>Metazoa</taxon>
        <taxon>Spiralia</taxon>
        <taxon>Lophotrochozoa</taxon>
        <taxon>Mollusca</taxon>
        <taxon>Bivalvia</taxon>
        <taxon>Autobranchia</taxon>
        <taxon>Pteriomorphia</taxon>
        <taxon>Mytilida</taxon>
        <taxon>Mytiloidea</taxon>
        <taxon>Mytilidae</taxon>
        <taxon>Mytilinae</taxon>
        <taxon>Mytilus</taxon>
    </lineage>
</organism>
<dbReference type="InterPro" id="IPR008197">
    <property type="entry name" value="WAP_dom"/>
</dbReference>
<name>A0A8S3SG85_MYTED</name>
<dbReference type="InterPro" id="IPR036645">
    <property type="entry name" value="Elafin-like_sf"/>
</dbReference>
<feature type="transmembrane region" description="Helical" evidence="4">
    <location>
        <begin position="63"/>
        <end position="88"/>
    </location>
</feature>
<keyword evidence="4" id="KW-0812">Transmembrane</keyword>
<dbReference type="AlphaFoldDB" id="A0A8S3SG85"/>